<dbReference type="Proteomes" id="UP000220353">
    <property type="component" value="Unassembled WGS sequence"/>
</dbReference>
<evidence type="ECO:0000313" key="9">
    <source>
        <dbReference type="Proteomes" id="UP000220353"/>
    </source>
</evidence>
<comment type="similarity">
    <text evidence="1">Belongs to the FMO family.</text>
</comment>
<dbReference type="GO" id="GO:0050661">
    <property type="term" value="F:NADP binding"/>
    <property type="evidence" value="ECO:0007669"/>
    <property type="project" value="InterPro"/>
</dbReference>
<keyword evidence="4" id="KW-0521">NADP</keyword>
<dbReference type="InterPro" id="IPR036188">
    <property type="entry name" value="FAD/NAD-bd_sf"/>
</dbReference>
<reference evidence="8 9" key="1">
    <citation type="submission" date="2017-09" db="EMBL/GenBank/DDBJ databases">
        <title>Comparative genomics of rhizobia isolated from Phaseolus vulgaris in China.</title>
        <authorList>
            <person name="Tong W."/>
        </authorList>
    </citation>
    <scope>NUCLEOTIDE SEQUENCE [LARGE SCALE GENOMIC DNA]</scope>
    <source>
        <strain evidence="8 9">PCH1</strain>
    </source>
</reference>
<dbReference type="SUPFAM" id="SSF51905">
    <property type="entry name" value="FAD/NAD(P)-binding domain"/>
    <property type="match status" value="2"/>
</dbReference>
<evidence type="ECO:0000256" key="3">
    <source>
        <dbReference type="ARBA" id="ARBA00022827"/>
    </source>
</evidence>
<dbReference type="InterPro" id="IPR000960">
    <property type="entry name" value="Flavin_mOase"/>
</dbReference>
<keyword evidence="3" id="KW-0274">FAD</keyword>
<protein>
    <recommendedName>
        <fullName evidence="7">Trimethylamine monooxygenase</fullName>
        <ecNumber evidence="6">1.14.13.148</ecNumber>
    </recommendedName>
</protein>
<dbReference type="GO" id="GO:0004499">
    <property type="term" value="F:N,N-dimethylaniline monooxygenase activity"/>
    <property type="evidence" value="ECO:0007669"/>
    <property type="project" value="InterPro"/>
</dbReference>
<dbReference type="PIRSF" id="PIRSF000332">
    <property type="entry name" value="FMO"/>
    <property type="match status" value="1"/>
</dbReference>
<dbReference type="Pfam" id="PF00743">
    <property type="entry name" value="FMO-like"/>
    <property type="match status" value="1"/>
</dbReference>
<dbReference type="PANTHER" id="PTHR23023">
    <property type="entry name" value="DIMETHYLANILINE MONOOXYGENASE"/>
    <property type="match status" value="1"/>
</dbReference>
<evidence type="ECO:0000256" key="2">
    <source>
        <dbReference type="ARBA" id="ARBA00022630"/>
    </source>
</evidence>
<dbReference type="RefSeq" id="WP_097587253.1">
    <property type="nucleotide sequence ID" value="NZ_NWTC01000013.1"/>
</dbReference>
<proteinExistence type="inferred from homology"/>
<dbReference type="EC" id="1.14.13.148" evidence="6"/>
<dbReference type="InterPro" id="IPR050346">
    <property type="entry name" value="FMO-like"/>
</dbReference>
<keyword evidence="2" id="KW-0285">Flavoprotein</keyword>
<sequence>MQDDHPVKMPETAVAVIGAGPGGLAASRWLGAHGLVPAIMEAAPRLGGQWNAASATSATWPGMRTNTSRIMTAFSDLDHAPGTPTYVRQEEMLNYLERYAFTFGLLPHLRLGTRVEWLERTAEGAWLIRSISDQGTRAEIFRQVVIATGRHNLPQVPEIPGLSSFDGALGVAHTAQYAGAERYRGRKLVVAGCSISALEIASDLALGGAGNVVSTNHRQRYILPKLIAGVPTDHVMFTRAAALLGEVLPPEELAAGMKSTVVKAAGRPDQFGAPATAENIFAAGISQSQHFLAAVAEGRIAVRPWIERIEGRTVRFSDGYTFEVDGLLFGTGFRLSLPWLSKEIAETIGHDGSHLDLHDHTFHPDLPGLAFLGLYDLIGPYFPVLELQARWIAYCLAGQLPLPSPETMRAGVEKARAMRSGPPSLAMHVAALMFARNAGVEPDLAAWPELQRPLLFGPLSPVSFRLDGPDADLNAPAKMRMAAAAFGAIQDDCFTPEEESLRRLVGPRATRTAA</sequence>
<keyword evidence="5" id="KW-0560">Oxidoreductase</keyword>
<evidence type="ECO:0000256" key="1">
    <source>
        <dbReference type="ARBA" id="ARBA00009183"/>
    </source>
</evidence>
<gene>
    <name evidence="8" type="ORF">CO661_18065</name>
</gene>
<dbReference type="GO" id="GO:0050660">
    <property type="term" value="F:flavin adenine dinucleotide binding"/>
    <property type="evidence" value="ECO:0007669"/>
    <property type="project" value="InterPro"/>
</dbReference>
<evidence type="ECO:0000256" key="7">
    <source>
        <dbReference type="ARBA" id="ARBA00035159"/>
    </source>
</evidence>
<keyword evidence="8" id="KW-0503">Monooxygenase</keyword>
<evidence type="ECO:0000256" key="4">
    <source>
        <dbReference type="ARBA" id="ARBA00022857"/>
    </source>
</evidence>
<organism evidence="8 9">
    <name type="scientific">Rhizobium fredii</name>
    <name type="common">Sinorhizobium fredii</name>
    <dbReference type="NCBI Taxonomy" id="380"/>
    <lineage>
        <taxon>Bacteria</taxon>
        <taxon>Pseudomonadati</taxon>
        <taxon>Pseudomonadota</taxon>
        <taxon>Alphaproteobacteria</taxon>
        <taxon>Hyphomicrobiales</taxon>
        <taxon>Rhizobiaceae</taxon>
        <taxon>Sinorhizobium/Ensifer group</taxon>
        <taxon>Sinorhizobium</taxon>
    </lineage>
</organism>
<dbReference type="Gene3D" id="3.50.50.60">
    <property type="entry name" value="FAD/NAD(P)-binding domain"/>
    <property type="match status" value="1"/>
</dbReference>
<accession>A0A2A6LVV6</accession>
<dbReference type="AlphaFoldDB" id="A0A2A6LVV6"/>
<evidence type="ECO:0000256" key="5">
    <source>
        <dbReference type="ARBA" id="ARBA00023002"/>
    </source>
</evidence>
<dbReference type="PRINTS" id="PR00370">
    <property type="entry name" value="FMOXYGENASE"/>
</dbReference>
<name>A0A2A6LVV6_RHIFR</name>
<evidence type="ECO:0000256" key="6">
    <source>
        <dbReference type="ARBA" id="ARBA00034528"/>
    </source>
</evidence>
<dbReference type="GO" id="GO:0034899">
    <property type="term" value="F:trimethylamine monooxygenase activity"/>
    <property type="evidence" value="ECO:0007669"/>
    <property type="project" value="UniProtKB-EC"/>
</dbReference>
<evidence type="ECO:0000313" key="8">
    <source>
        <dbReference type="EMBL" id="PDT46498.1"/>
    </source>
</evidence>
<dbReference type="InterPro" id="IPR020946">
    <property type="entry name" value="Flavin_mOase-like"/>
</dbReference>
<comment type="caution">
    <text evidence="8">The sequence shown here is derived from an EMBL/GenBank/DDBJ whole genome shotgun (WGS) entry which is preliminary data.</text>
</comment>
<dbReference type="EMBL" id="NWTC01000013">
    <property type="protein sequence ID" value="PDT46498.1"/>
    <property type="molecule type" value="Genomic_DNA"/>
</dbReference>